<evidence type="ECO:0000256" key="1">
    <source>
        <dbReference type="ARBA" id="ARBA00023002"/>
    </source>
</evidence>
<organism evidence="2">
    <name type="scientific">Glycine soja</name>
    <name type="common">Wild soybean</name>
    <dbReference type="NCBI Taxonomy" id="3848"/>
    <lineage>
        <taxon>Eukaryota</taxon>
        <taxon>Viridiplantae</taxon>
        <taxon>Streptophyta</taxon>
        <taxon>Embryophyta</taxon>
        <taxon>Tracheophyta</taxon>
        <taxon>Spermatophyta</taxon>
        <taxon>Magnoliopsida</taxon>
        <taxon>eudicotyledons</taxon>
        <taxon>Gunneridae</taxon>
        <taxon>Pentapetalae</taxon>
        <taxon>rosids</taxon>
        <taxon>fabids</taxon>
        <taxon>Fabales</taxon>
        <taxon>Fabaceae</taxon>
        <taxon>Papilionoideae</taxon>
        <taxon>50 kb inversion clade</taxon>
        <taxon>NPAAA clade</taxon>
        <taxon>indigoferoid/millettioid clade</taxon>
        <taxon>Phaseoleae</taxon>
        <taxon>Glycine</taxon>
        <taxon>Glycine subgen. Soja</taxon>
    </lineage>
</organism>
<dbReference type="InterPro" id="IPR016162">
    <property type="entry name" value="Ald_DH_N"/>
</dbReference>
<dbReference type="Proteomes" id="UP000053555">
    <property type="component" value="Unassembled WGS sequence"/>
</dbReference>
<dbReference type="Gene3D" id="3.40.605.10">
    <property type="entry name" value="Aldehyde Dehydrogenase, Chain A, domain 1"/>
    <property type="match status" value="1"/>
</dbReference>
<gene>
    <name evidence="2" type="ORF">glysoja_043885</name>
</gene>
<dbReference type="SUPFAM" id="SSF53720">
    <property type="entry name" value="ALDH-like"/>
    <property type="match status" value="1"/>
</dbReference>
<protein>
    <submittedName>
        <fullName evidence="2">Aldehyde dehydrogenase family 3 member I1, chloroplastic</fullName>
        <ecNumber evidence="2">1.2.1.3</ecNumber>
    </submittedName>
</protein>
<evidence type="ECO:0000313" key="2">
    <source>
        <dbReference type="EMBL" id="KHN20142.1"/>
    </source>
</evidence>
<dbReference type="GO" id="GO:0005737">
    <property type="term" value="C:cytoplasm"/>
    <property type="evidence" value="ECO:0007669"/>
    <property type="project" value="TreeGrafter"/>
</dbReference>
<dbReference type="PANTHER" id="PTHR43570:SF16">
    <property type="entry name" value="ALDEHYDE DEHYDROGENASE TYPE III, ISOFORM Q"/>
    <property type="match status" value="1"/>
</dbReference>
<dbReference type="AlphaFoldDB" id="A0A0B2QK56"/>
<dbReference type="PANTHER" id="PTHR43570">
    <property type="entry name" value="ALDEHYDE DEHYDROGENASE"/>
    <property type="match status" value="1"/>
</dbReference>
<reference evidence="2" key="1">
    <citation type="submission" date="2014-07" db="EMBL/GenBank/DDBJ databases">
        <title>Identification of a novel salt tolerance gene in wild soybean by whole-genome sequencing.</title>
        <authorList>
            <person name="Lam H.-M."/>
            <person name="Qi X."/>
            <person name="Li M.-W."/>
            <person name="Liu X."/>
            <person name="Xie M."/>
            <person name="Ni M."/>
            <person name="Xu X."/>
        </authorList>
    </citation>
    <scope>NUCLEOTIDE SEQUENCE [LARGE SCALE GENOMIC DNA]</scope>
    <source>
        <tissue evidence="2">Root</tissue>
    </source>
</reference>
<dbReference type="GO" id="GO:0006081">
    <property type="term" value="P:aldehyde metabolic process"/>
    <property type="evidence" value="ECO:0007669"/>
    <property type="project" value="InterPro"/>
</dbReference>
<dbReference type="InterPro" id="IPR016161">
    <property type="entry name" value="Ald_DH/histidinol_DH"/>
</dbReference>
<accession>A0A0B2QK56</accession>
<dbReference type="InterPro" id="IPR012394">
    <property type="entry name" value="Aldehyde_DH_NAD(P)"/>
</dbReference>
<proteinExistence type="predicted"/>
<keyword evidence="1 2" id="KW-0560">Oxidoreductase</keyword>
<dbReference type="EMBL" id="KN658558">
    <property type="protein sequence ID" value="KHN20142.1"/>
    <property type="molecule type" value="Genomic_DNA"/>
</dbReference>
<sequence length="78" mass="9053">MASNTKSKVLFDSEEALMMVKELRVTFDCGKTRSYEWRISQLKAIIKLTEENEQEIYQALHSDLSKCETEAFVQETSD</sequence>
<dbReference type="GO" id="GO:0004029">
    <property type="term" value="F:aldehyde dehydrogenase (NAD+) activity"/>
    <property type="evidence" value="ECO:0007669"/>
    <property type="project" value="UniProtKB-EC"/>
</dbReference>
<name>A0A0B2QK56_GLYSO</name>
<dbReference type="EC" id="1.2.1.3" evidence="2"/>